<dbReference type="InterPro" id="IPR006464">
    <property type="entry name" value="AcTrfase_RimI/Ard1"/>
</dbReference>
<dbReference type="InterPro" id="IPR051556">
    <property type="entry name" value="N-term/lysine_N-AcTrnsfr"/>
</dbReference>
<dbReference type="InterPro" id="IPR016181">
    <property type="entry name" value="Acyl_CoA_acyltransferase"/>
</dbReference>
<dbReference type="Gene3D" id="3.40.630.30">
    <property type="match status" value="1"/>
</dbReference>
<proteinExistence type="predicted"/>
<keyword evidence="2" id="KW-0012">Acyltransferase</keyword>
<dbReference type="NCBIfam" id="TIGR01575">
    <property type="entry name" value="rimI"/>
    <property type="match status" value="1"/>
</dbReference>
<evidence type="ECO:0000313" key="5">
    <source>
        <dbReference type="Proteomes" id="UP000249229"/>
    </source>
</evidence>
<reference evidence="4 5" key="1">
    <citation type="submission" date="2017-08" db="EMBL/GenBank/DDBJ databases">
        <title>Infants hospitalized years apart are colonized by the same room-sourced microbial strains.</title>
        <authorList>
            <person name="Brooks B."/>
            <person name="Olm M.R."/>
            <person name="Firek B.A."/>
            <person name="Baker R."/>
            <person name="Thomas B.C."/>
            <person name="Morowitz M.J."/>
            <person name="Banfield J.F."/>
        </authorList>
    </citation>
    <scope>NUCLEOTIDE SEQUENCE [LARGE SCALE GENOMIC DNA]</scope>
    <source>
        <strain evidence="4">S2_005_001_R1_22</strain>
    </source>
</reference>
<accession>A0A2W5P7C9</accession>
<dbReference type="Pfam" id="PF00583">
    <property type="entry name" value="Acetyltransf_1"/>
    <property type="match status" value="1"/>
</dbReference>
<gene>
    <name evidence="4" type="primary">rimI</name>
    <name evidence="4" type="ORF">DI544_03410</name>
</gene>
<protein>
    <submittedName>
        <fullName evidence="4">Ribosomal-protein-alanine N-acetyltransferase</fullName>
    </submittedName>
</protein>
<evidence type="ECO:0000256" key="2">
    <source>
        <dbReference type="ARBA" id="ARBA00023315"/>
    </source>
</evidence>
<keyword evidence="1 4" id="KW-0808">Transferase</keyword>
<evidence type="ECO:0000256" key="1">
    <source>
        <dbReference type="ARBA" id="ARBA00022679"/>
    </source>
</evidence>
<dbReference type="Proteomes" id="UP000249229">
    <property type="component" value="Unassembled WGS sequence"/>
</dbReference>
<dbReference type="PANTHER" id="PTHR42919:SF8">
    <property type="entry name" value="N-ALPHA-ACETYLTRANSFERASE 50"/>
    <property type="match status" value="1"/>
</dbReference>
<name>A0A2W5P7C9_9SPHN</name>
<dbReference type="AlphaFoldDB" id="A0A2W5P7C9"/>
<organism evidence="4 5">
    <name type="scientific">Sphingomonas taxi</name>
    <dbReference type="NCBI Taxonomy" id="1549858"/>
    <lineage>
        <taxon>Bacteria</taxon>
        <taxon>Pseudomonadati</taxon>
        <taxon>Pseudomonadota</taxon>
        <taxon>Alphaproteobacteria</taxon>
        <taxon>Sphingomonadales</taxon>
        <taxon>Sphingomonadaceae</taxon>
        <taxon>Sphingomonas</taxon>
    </lineage>
</organism>
<evidence type="ECO:0000259" key="3">
    <source>
        <dbReference type="PROSITE" id="PS51186"/>
    </source>
</evidence>
<dbReference type="SUPFAM" id="SSF55729">
    <property type="entry name" value="Acyl-CoA N-acyltransferases (Nat)"/>
    <property type="match status" value="1"/>
</dbReference>
<sequence>MSTRVRLIELVEGGAVDADEVDRIMAAAFDPRFGEAWTRSQCIGILAMPGVWLTLARVDDRTVGFALVRAIMDEAELLLIAVDPAARRAGVGAALLRSVVAACQGRGVARLHLEVRANNPAVSLYAAHGFRRAGVRRAYYRSRGGDTFDAHTYARDLRDPLETR</sequence>
<evidence type="ECO:0000313" key="4">
    <source>
        <dbReference type="EMBL" id="PZQ61692.1"/>
    </source>
</evidence>
<dbReference type="InterPro" id="IPR000182">
    <property type="entry name" value="GNAT_dom"/>
</dbReference>
<dbReference type="PANTHER" id="PTHR42919">
    <property type="entry name" value="N-ALPHA-ACETYLTRANSFERASE"/>
    <property type="match status" value="1"/>
</dbReference>
<dbReference type="GO" id="GO:0008080">
    <property type="term" value="F:N-acetyltransferase activity"/>
    <property type="evidence" value="ECO:0007669"/>
    <property type="project" value="InterPro"/>
</dbReference>
<dbReference type="EMBL" id="QFQI01000002">
    <property type="protein sequence ID" value="PZQ61692.1"/>
    <property type="molecule type" value="Genomic_DNA"/>
</dbReference>
<feature type="domain" description="N-acetyltransferase" evidence="3">
    <location>
        <begin position="8"/>
        <end position="159"/>
    </location>
</feature>
<dbReference type="PROSITE" id="PS51186">
    <property type="entry name" value="GNAT"/>
    <property type="match status" value="1"/>
</dbReference>
<comment type="caution">
    <text evidence="4">The sequence shown here is derived from an EMBL/GenBank/DDBJ whole genome shotgun (WGS) entry which is preliminary data.</text>
</comment>